<dbReference type="AlphaFoldDB" id="A0A0N4USK5"/>
<comment type="function">
    <text evidence="6">Participates in DNA repair and in chromosomal DNA replication.</text>
</comment>
<evidence type="ECO:0000259" key="7">
    <source>
        <dbReference type="Pfam" id="PF04042"/>
    </source>
</evidence>
<protein>
    <recommendedName>
        <fullName evidence="6">DNA polymerase epsilon subunit</fullName>
    </recommendedName>
    <alternativeName>
        <fullName evidence="6">DNA polymerase II subunit 2</fullName>
    </alternativeName>
</protein>
<comment type="subcellular location">
    <subcellularLocation>
        <location evidence="1 6">Nucleus</location>
    </subcellularLocation>
</comment>
<feature type="domain" description="DNA polymerase alpha/delta/epsilon subunit B" evidence="7">
    <location>
        <begin position="271"/>
        <end position="504"/>
    </location>
</feature>
<evidence type="ECO:0000256" key="2">
    <source>
        <dbReference type="ARBA" id="ARBA00009560"/>
    </source>
</evidence>
<dbReference type="Proteomes" id="UP000274131">
    <property type="component" value="Unassembled WGS sequence"/>
</dbReference>
<dbReference type="GO" id="GO:0008622">
    <property type="term" value="C:epsilon DNA polymerase complex"/>
    <property type="evidence" value="ECO:0007669"/>
    <property type="project" value="UniProtKB-UniRule"/>
</dbReference>
<dbReference type="InterPro" id="IPR016266">
    <property type="entry name" value="POLE2"/>
</dbReference>
<evidence type="ECO:0000256" key="4">
    <source>
        <dbReference type="ARBA" id="ARBA00023125"/>
    </source>
</evidence>
<evidence type="ECO:0000313" key="9">
    <source>
        <dbReference type="EMBL" id="VDD84927.1"/>
    </source>
</evidence>
<sequence length="542" mass="60065">MNGDDKIRKQVSAAFQLRALSLKRDALNYAVDLLSEFDNSQRATWIEKIIAALAKQNVDSPLIDLKSFEAAVSICANKKSGESKSIFHLIDVFSAPKIKFDGNAGKVIAAVEDGSIIGKSNHVVDMLRNRLSLVLQRSSRSSAFEHFRLSSVEDLLGIARNANDVVILGMLSQRDAERYQIEDLTGCIPVDLSNATFHSGLFTDGCIMLVEGDFCNNTLEASGVGLAPIESASATRSHFGNENWFGGESPIAYPTIPRLQKINASNPEARIIFVADVWLDDPKVVNGIYSMLVGFAEMPPIAFIFCGNFCSVSGTPEAYRKLRGVLRIRLFVIAVFTSSMEVREAKDFAFEFSDGFRNLAKLISQVCQEHADLQNSNFVFVPGPEDPSLPSILPRPPLPYSLFEELKGVPNRSFASNPCRIQYADQEIVVFRYDIVEKMCRNSIHMPSKTADIAEQLCKTLASVGHLCPLPLHISPVYWQMDHALTLYPLPNLVVVADQFQQFVIPQHGCIFANPSSFARSQLDFIVYYPSNSEVERSSISF</sequence>
<dbReference type="PANTHER" id="PTHR12708:SF0">
    <property type="entry name" value="DNA POLYMERASE EPSILON SUBUNIT 2"/>
    <property type="match status" value="1"/>
</dbReference>
<reference evidence="11" key="1">
    <citation type="submission" date="2017-02" db="UniProtKB">
        <authorList>
            <consortium name="WormBaseParasite"/>
        </authorList>
    </citation>
    <scope>IDENTIFICATION</scope>
</reference>
<dbReference type="PANTHER" id="PTHR12708">
    <property type="entry name" value="DNA POLYMERASE EPSILON SUBUNIT B"/>
    <property type="match status" value="1"/>
</dbReference>
<dbReference type="EMBL" id="UXUI01000031">
    <property type="protein sequence ID" value="VDD84927.1"/>
    <property type="molecule type" value="Genomic_DNA"/>
</dbReference>
<dbReference type="Gene3D" id="3.60.21.50">
    <property type="match status" value="1"/>
</dbReference>
<keyword evidence="4 6" id="KW-0238">DNA-binding</keyword>
<dbReference type="Pfam" id="PF04042">
    <property type="entry name" value="DNA_pol_E_B"/>
    <property type="match status" value="1"/>
</dbReference>
<gene>
    <name evidence="9" type="ORF">EVEC_LOCUS70</name>
</gene>
<evidence type="ECO:0000256" key="1">
    <source>
        <dbReference type="ARBA" id="ARBA00004123"/>
    </source>
</evidence>
<name>A0A0N4USK5_ENTVE</name>
<dbReference type="Gene3D" id="1.10.8.60">
    <property type="match status" value="1"/>
</dbReference>
<evidence type="ECO:0000256" key="3">
    <source>
        <dbReference type="ARBA" id="ARBA00022705"/>
    </source>
</evidence>
<dbReference type="OrthoDB" id="10254730at2759"/>
<keyword evidence="3 6" id="KW-0235">DNA replication</keyword>
<keyword evidence="5 6" id="KW-0539">Nucleus</keyword>
<dbReference type="GO" id="GO:0006261">
    <property type="term" value="P:DNA-templated DNA replication"/>
    <property type="evidence" value="ECO:0007669"/>
    <property type="project" value="InterPro"/>
</dbReference>
<comment type="similarity">
    <text evidence="2 6">Belongs to the DNA polymerase epsilon subunit B family.</text>
</comment>
<evidence type="ECO:0000313" key="11">
    <source>
        <dbReference type="WBParaSite" id="EVEC_0000010901-mRNA-1"/>
    </source>
</evidence>
<organism evidence="11">
    <name type="scientific">Enterobius vermicularis</name>
    <name type="common">Human pinworm</name>
    <dbReference type="NCBI Taxonomy" id="51028"/>
    <lineage>
        <taxon>Eukaryota</taxon>
        <taxon>Metazoa</taxon>
        <taxon>Ecdysozoa</taxon>
        <taxon>Nematoda</taxon>
        <taxon>Chromadorea</taxon>
        <taxon>Rhabditida</taxon>
        <taxon>Spirurina</taxon>
        <taxon>Oxyuridomorpha</taxon>
        <taxon>Oxyuroidea</taxon>
        <taxon>Oxyuridae</taxon>
        <taxon>Enterobius</taxon>
    </lineage>
</organism>
<dbReference type="Pfam" id="PF12213">
    <property type="entry name" value="Dpoe2NT"/>
    <property type="match status" value="1"/>
</dbReference>
<reference evidence="9 10" key="2">
    <citation type="submission" date="2018-10" db="EMBL/GenBank/DDBJ databases">
        <authorList>
            <consortium name="Pathogen Informatics"/>
        </authorList>
    </citation>
    <scope>NUCLEOTIDE SEQUENCE [LARGE SCALE GENOMIC DNA]</scope>
</reference>
<feature type="domain" description="DNA polymerase epsilon subunit B N-terminal" evidence="8">
    <location>
        <begin position="5"/>
        <end position="75"/>
    </location>
</feature>
<dbReference type="GO" id="GO:0042276">
    <property type="term" value="P:error-prone translesion synthesis"/>
    <property type="evidence" value="ECO:0007669"/>
    <property type="project" value="TreeGrafter"/>
</dbReference>
<evidence type="ECO:0000256" key="5">
    <source>
        <dbReference type="ARBA" id="ARBA00023242"/>
    </source>
</evidence>
<dbReference type="STRING" id="51028.A0A0N4USK5"/>
<keyword evidence="10" id="KW-1185">Reference proteome</keyword>
<dbReference type="WBParaSite" id="EVEC_0000010901-mRNA-1">
    <property type="protein sequence ID" value="EVEC_0000010901-mRNA-1"/>
    <property type="gene ID" value="EVEC_0000010901"/>
</dbReference>
<dbReference type="InterPro" id="IPR024639">
    <property type="entry name" value="DNA_pol_e_bsu_N"/>
</dbReference>
<evidence type="ECO:0000259" key="8">
    <source>
        <dbReference type="Pfam" id="PF12213"/>
    </source>
</evidence>
<proteinExistence type="inferred from homology"/>
<dbReference type="GO" id="GO:0003677">
    <property type="term" value="F:DNA binding"/>
    <property type="evidence" value="ECO:0007669"/>
    <property type="project" value="UniProtKB-UniRule"/>
</dbReference>
<evidence type="ECO:0000256" key="6">
    <source>
        <dbReference type="PIRNR" id="PIRNR000799"/>
    </source>
</evidence>
<dbReference type="InterPro" id="IPR007185">
    <property type="entry name" value="DNA_pol_a/d/e_bsu"/>
</dbReference>
<evidence type="ECO:0000313" key="10">
    <source>
        <dbReference type="Proteomes" id="UP000274131"/>
    </source>
</evidence>
<accession>A0A0N4USK5</accession>
<dbReference type="PIRSF" id="PIRSF000799">
    <property type="entry name" value="DNA_pol_eps_2"/>
    <property type="match status" value="1"/>
</dbReference>